<dbReference type="Pfam" id="PF11563">
    <property type="entry name" value="Protoglobin"/>
    <property type="match status" value="1"/>
</dbReference>
<reference evidence="2 3" key="1">
    <citation type="submission" date="2020-12" db="EMBL/GenBank/DDBJ databases">
        <authorList>
            <person name="Awala S.I."/>
            <person name="Gwak J.-H."/>
            <person name="Kim S.-J."/>
            <person name="Rhee S.-K."/>
        </authorList>
    </citation>
    <scope>NUCLEOTIDE SEQUENCE [LARGE SCALE GENOMIC DNA]</scope>
    <source>
        <strain evidence="2 3">IT5</strain>
    </source>
</reference>
<proteinExistence type="predicted"/>
<dbReference type="InterPro" id="IPR044398">
    <property type="entry name" value="Globin-sensor_dom"/>
</dbReference>
<name>A0ABX7PUA3_9BACT</name>
<dbReference type="InterPro" id="IPR009050">
    <property type="entry name" value="Globin-like_sf"/>
</dbReference>
<keyword evidence="3" id="KW-1185">Reference proteome</keyword>
<protein>
    <submittedName>
        <fullName evidence="2">Globin</fullName>
    </submittedName>
</protein>
<dbReference type="Gene3D" id="1.10.490.10">
    <property type="entry name" value="Globins"/>
    <property type="match status" value="1"/>
</dbReference>
<organism evidence="2 3">
    <name type="scientific">Candidatus Methylacidiphilum infernorum</name>
    <dbReference type="NCBI Taxonomy" id="511746"/>
    <lineage>
        <taxon>Bacteria</taxon>
        <taxon>Pseudomonadati</taxon>
        <taxon>Verrucomicrobiota</taxon>
        <taxon>Methylacidiphilae</taxon>
        <taxon>Methylacidiphilales</taxon>
        <taxon>Methylacidiphilaceae</taxon>
        <taxon>Methylacidiphilum (ex Ratnadevi et al. 2023)</taxon>
    </lineage>
</organism>
<dbReference type="EMBL" id="CP065956">
    <property type="protein sequence ID" value="QSR86572.1"/>
    <property type="molecule type" value="Genomic_DNA"/>
</dbReference>
<feature type="domain" description="Globin-sensor" evidence="1">
    <location>
        <begin position="13"/>
        <end position="161"/>
    </location>
</feature>
<dbReference type="RefSeq" id="WP_206846364.1">
    <property type="nucleotide sequence ID" value="NZ_CP065956.1"/>
</dbReference>
<dbReference type="InterPro" id="IPR012292">
    <property type="entry name" value="Globin/Proto"/>
</dbReference>
<dbReference type="Proteomes" id="UP000663088">
    <property type="component" value="Chromosome"/>
</dbReference>
<accession>A0ABX7PUA3</accession>
<dbReference type="SUPFAM" id="SSF46458">
    <property type="entry name" value="Globin-like"/>
    <property type="match status" value="1"/>
</dbReference>
<evidence type="ECO:0000313" key="3">
    <source>
        <dbReference type="Proteomes" id="UP000663088"/>
    </source>
</evidence>
<sequence length="195" mass="22821">MHQDIVSVTQAILKEMPEACRFSEKDGEKIQSLRPYLYPLEDQIVKGFYDVLYSYPLTASILDFTERDKREETLRKWWRRTLDGPFDLHYWAWQAAVGIIHIRRKVKNPMMIGMWGWLLNFISKEISKFLSYKEFIDASEALQKLASTAEALTAESYLHHYLAALSHATGTELQLLDRLVLIEIEQAQEILAQKR</sequence>
<evidence type="ECO:0000313" key="2">
    <source>
        <dbReference type="EMBL" id="QSR86572.1"/>
    </source>
</evidence>
<evidence type="ECO:0000259" key="1">
    <source>
        <dbReference type="Pfam" id="PF11563"/>
    </source>
</evidence>
<gene>
    <name evidence="2" type="ORF">EM20IM_08810</name>
</gene>